<accession>A0A1D7QN69</accession>
<feature type="region of interest" description="Disordered" evidence="1">
    <location>
        <begin position="312"/>
        <end position="335"/>
    </location>
</feature>
<reference evidence="2 3" key="1">
    <citation type="submission" date="2016-08" db="EMBL/GenBank/DDBJ databases">
        <authorList>
            <person name="Seilhamer J.J."/>
        </authorList>
    </citation>
    <scope>NUCLEOTIDE SEQUENCE [LARGE SCALE GENOMIC DNA]</scope>
    <source>
        <strain evidence="2 3">DX4</strain>
    </source>
</reference>
<evidence type="ECO:0000313" key="2">
    <source>
        <dbReference type="EMBL" id="AOM80079.1"/>
    </source>
</evidence>
<dbReference type="AlphaFoldDB" id="A0A1D7QN69"/>
<dbReference type="OrthoDB" id="6372253at2"/>
<sequence length="335" mass="38808">MSKRRDLFLENTSPYGFKPELLVNADEEMIRFRSPNATGYQVNWYGEDMVFFRPHFYRGEEKLPFLTSYEALLRSVPSLDHIVIDSIDTHALEQKMAAVDWFTAGPHYERLTEDALRQLHEIWPVMEQLKKTGNRAAANIVQDLQMKYWADSGAEYYTRLDMRTDRYDRSYEFYVRQQHAGINIRQAYNLLCGRPLLRTEGSDNGMPYWLQLKPLMIPKSYEQFQEHRYPDFDLAEKLSILPLKELRTEAEATALISGLQAGDKVEAEIESTEGVIAVKLTVDPEAQAVSIQQQGSAPEIIRAIDDFNRLKYNKPLTQSPAHRSKPAKKRKRQGL</sequence>
<evidence type="ECO:0000313" key="3">
    <source>
        <dbReference type="Proteomes" id="UP000094313"/>
    </source>
</evidence>
<proteinExistence type="predicted"/>
<gene>
    <name evidence="2" type="ORF">BFS30_24700</name>
</gene>
<name>A0A1D7QN69_9SPHI</name>
<dbReference type="RefSeq" id="WP_069381741.1">
    <property type="nucleotide sequence ID" value="NZ_CP017141.1"/>
</dbReference>
<keyword evidence="3" id="KW-1185">Reference proteome</keyword>
<protein>
    <submittedName>
        <fullName evidence="2">Uncharacterized protein</fullName>
    </submittedName>
</protein>
<feature type="compositionally biased region" description="Basic residues" evidence="1">
    <location>
        <begin position="322"/>
        <end position="335"/>
    </location>
</feature>
<evidence type="ECO:0000256" key="1">
    <source>
        <dbReference type="SAM" id="MobiDB-lite"/>
    </source>
</evidence>
<dbReference type="Proteomes" id="UP000094313">
    <property type="component" value="Chromosome"/>
</dbReference>
<dbReference type="KEGG" id="psty:BFS30_24700"/>
<organism evidence="2 3">
    <name type="scientific">Pedobacter steynii</name>
    <dbReference type="NCBI Taxonomy" id="430522"/>
    <lineage>
        <taxon>Bacteria</taxon>
        <taxon>Pseudomonadati</taxon>
        <taxon>Bacteroidota</taxon>
        <taxon>Sphingobacteriia</taxon>
        <taxon>Sphingobacteriales</taxon>
        <taxon>Sphingobacteriaceae</taxon>
        <taxon>Pedobacter</taxon>
    </lineage>
</organism>
<dbReference type="EMBL" id="CP017141">
    <property type="protein sequence ID" value="AOM80079.1"/>
    <property type="molecule type" value="Genomic_DNA"/>
</dbReference>